<dbReference type="FunFam" id="1.10.287.950:FF:000001">
    <property type="entry name" value="Methyl-accepting chemotaxis sensory transducer"/>
    <property type="match status" value="1"/>
</dbReference>
<evidence type="ECO:0000256" key="1">
    <source>
        <dbReference type="ARBA" id="ARBA00023224"/>
    </source>
</evidence>
<keyword evidence="4" id="KW-0812">Transmembrane</keyword>
<evidence type="ECO:0000256" key="2">
    <source>
        <dbReference type="ARBA" id="ARBA00029447"/>
    </source>
</evidence>
<evidence type="ECO:0000256" key="3">
    <source>
        <dbReference type="PROSITE-ProRule" id="PRU00284"/>
    </source>
</evidence>
<evidence type="ECO:0000313" key="7">
    <source>
        <dbReference type="EMBL" id="SHK38840.1"/>
    </source>
</evidence>
<keyword evidence="4" id="KW-1133">Transmembrane helix</keyword>
<dbReference type="InterPro" id="IPR003660">
    <property type="entry name" value="HAMP_dom"/>
</dbReference>
<dbReference type="CDD" id="cd06225">
    <property type="entry name" value="HAMP"/>
    <property type="match status" value="1"/>
</dbReference>
<feature type="domain" description="HAMP" evidence="6">
    <location>
        <begin position="209"/>
        <end position="262"/>
    </location>
</feature>
<keyword evidence="8" id="KW-1185">Reference proteome</keyword>
<dbReference type="PROSITE" id="PS50885">
    <property type="entry name" value="HAMP"/>
    <property type="match status" value="1"/>
</dbReference>
<dbReference type="GO" id="GO:0006935">
    <property type="term" value="P:chemotaxis"/>
    <property type="evidence" value="ECO:0007669"/>
    <property type="project" value="InterPro"/>
</dbReference>
<dbReference type="InterPro" id="IPR004089">
    <property type="entry name" value="MCPsignal_dom"/>
</dbReference>
<dbReference type="SMART" id="SM00283">
    <property type="entry name" value="MA"/>
    <property type="match status" value="1"/>
</dbReference>
<dbReference type="Proteomes" id="UP000183997">
    <property type="component" value="Unassembled WGS sequence"/>
</dbReference>
<dbReference type="PROSITE" id="PS50111">
    <property type="entry name" value="CHEMOTAXIS_TRANSDUC_2"/>
    <property type="match status" value="1"/>
</dbReference>
<name>A0A1M6S2A0_9FIRM</name>
<accession>A0A1M6S2A0</accession>
<dbReference type="GO" id="GO:0007165">
    <property type="term" value="P:signal transduction"/>
    <property type="evidence" value="ECO:0007669"/>
    <property type="project" value="UniProtKB-KW"/>
</dbReference>
<comment type="similarity">
    <text evidence="2">Belongs to the methyl-accepting chemotaxis (MCP) protein family.</text>
</comment>
<keyword evidence="1 3" id="KW-0807">Transducer</keyword>
<dbReference type="InterPro" id="IPR024478">
    <property type="entry name" value="HlyB_4HB_MCP"/>
</dbReference>
<dbReference type="CDD" id="cd19411">
    <property type="entry name" value="MCP2201-like_sensor"/>
    <property type="match status" value="1"/>
</dbReference>
<dbReference type="Gene3D" id="1.10.287.950">
    <property type="entry name" value="Methyl-accepting chemotaxis protein"/>
    <property type="match status" value="1"/>
</dbReference>
<feature type="domain" description="Methyl-accepting transducer" evidence="5">
    <location>
        <begin position="260"/>
        <end position="510"/>
    </location>
</feature>
<dbReference type="GO" id="GO:0004888">
    <property type="term" value="F:transmembrane signaling receptor activity"/>
    <property type="evidence" value="ECO:0007669"/>
    <property type="project" value="InterPro"/>
</dbReference>
<dbReference type="AlphaFoldDB" id="A0A1M6S2A0"/>
<feature type="transmembrane region" description="Helical" evidence="4">
    <location>
        <begin position="187"/>
        <end position="207"/>
    </location>
</feature>
<dbReference type="SMART" id="SM00304">
    <property type="entry name" value="HAMP"/>
    <property type="match status" value="1"/>
</dbReference>
<proteinExistence type="inferred from homology"/>
<dbReference type="Pfam" id="PF00015">
    <property type="entry name" value="MCPsignal"/>
    <property type="match status" value="1"/>
</dbReference>
<sequence length="525" mass="56485">MNFTVRVKLLLGFGLLLAMLVGLGIFSTYALKNLNDITDEIAEGWLPGVQQIEMTSNLVAVHRVKEFRHLVATDPGELALMEDEMATAKKEIETTLVLYEKTISSDYERNIFNKVKTSLGTYYELNQKIIQLCKESKNAEAMSIMQNDSLQSFNTLNTDLTELVKYNQDNGLKAAQTAEQIYTASKATLSLLIMMAFLIGAVTALLLSRNIRISLKQIESAANQLAVGDITGADIVIKNKDEIGNLAIAFNKMKNNLKDVLVQVTTSAKEVSDTATGLTSQAEQTSAAATENAATVEEIASTVDQVANNASNVAEAAQRISSSASTGVTSIEQVNEQINTISNSSEKANLVMQELSNTLHKVNQIVDVITGIADQTNLLALNAAIEAARAGEQGRGFAVVAEEVRKLAEQSSVAAKEIYSLINNVQSESRVAVEAMEKGNLEVKKGVRVATEAGEILQAILGEISDLSFKIEDVAAAAEQVAAGVQNVASSTEEQTAAMEEVSAVTADLKRIAINMNDLVDKFKI</sequence>
<dbReference type="InterPro" id="IPR047347">
    <property type="entry name" value="YvaQ-like_sensor"/>
</dbReference>
<dbReference type="Pfam" id="PF12729">
    <property type="entry name" value="4HB_MCP_1"/>
    <property type="match status" value="1"/>
</dbReference>
<evidence type="ECO:0000259" key="6">
    <source>
        <dbReference type="PROSITE" id="PS50885"/>
    </source>
</evidence>
<gene>
    <name evidence="7" type="ORF">SAMN02745123_01687</name>
</gene>
<dbReference type="STRING" id="1121421.SAMN02745123_01687"/>
<dbReference type="PRINTS" id="PR00260">
    <property type="entry name" value="CHEMTRNSDUCR"/>
</dbReference>
<dbReference type="EMBL" id="FRAR01000012">
    <property type="protein sequence ID" value="SHK38840.1"/>
    <property type="molecule type" value="Genomic_DNA"/>
</dbReference>
<dbReference type="OrthoDB" id="5392220at2"/>
<dbReference type="GO" id="GO:0016020">
    <property type="term" value="C:membrane"/>
    <property type="evidence" value="ECO:0007669"/>
    <property type="project" value="InterPro"/>
</dbReference>
<dbReference type="CDD" id="cd11386">
    <property type="entry name" value="MCP_signal"/>
    <property type="match status" value="1"/>
</dbReference>
<keyword evidence="4" id="KW-0472">Membrane</keyword>
<protein>
    <submittedName>
        <fullName evidence="7">Methyl-accepting chemotaxis protein</fullName>
    </submittedName>
</protein>
<dbReference type="InterPro" id="IPR004090">
    <property type="entry name" value="Chemotax_Me-accpt_rcpt"/>
</dbReference>
<reference evidence="8" key="1">
    <citation type="submission" date="2016-11" db="EMBL/GenBank/DDBJ databases">
        <authorList>
            <person name="Varghese N."/>
            <person name="Submissions S."/>
        </authorList>
    </citation>
    <scope>NUCLEOTIDE SEQUENCE [LARGE SCALE GENOMIC DNA]</scope>
    <source>
        <strain evidence="8">DSM 10349</strain>
    </source>
</reference>
<dbReference type="SUPFAM" id="SSF58104">
    <property type="entry name" value="Methyl-accepting chemotaxis protein (MCP) signaling domain"/>
    <property type="match status" value="1"/>
</dbReference>
<dbReference type="PANTHER" id="PTHR32089">
    <property type="entry name" value="METHYL-ACCEPTING CHEMOTAXIS PROTEIN MCPB"/>
    <property type="match status" value="1"/>
</dbReference>
<dbReference type="Pfam" id="PF00672">
    <property type="entry name" value="HAMP"/>
    <property type="match status" value="1"/>
</dbReference>
<dbReference type="PANTHER" id="PTHR32089:SF112">
    <property type="entry name" value="LYSOZYME-LIKE PROTEIN-RELATED"/>
    <property type="match status" value="1"/>
</dbReference>
<evidence type="ECO:0000259" key="5">
    <source>
        <dbReference type="PROSITE" id="PS50111"/>
    </source>
</evidence>
<evidence type="ECO:0000256" key="4">
    <source>
        <dbReference type="SAM" id="Phobius"/>
    </source>
</evidence>
<organism evidence="7 8">
    <name type="scientific">Desulforamulus aeronauticus DSM 10349</name>
    <dbReference type="NCBI Taxonomy" id="1121421"/>
    <lineage>
        <taxon>Bacteria</taxon>
        <taxon>Bacillati</taxon>
        <taxon>Bacillota</taxon>
        <taxon>Clostridia</taxon>
        <taxon>Eubacteriales</taxon>
        <taxon>Peptococcaceae</taxon>
        <taxon>Desulforamulus</taxon>
    </lineage>
</organism>
<evidence type="ECO:0000313" key="8">
    <source>
        <dbReference type="Proteomes" id="UP000183997"/>
    </source>
</evidence>